<dbReference type="Proteomes" id="UP000004277">
    <property type="component" value="Unassembled WGS sequence"/>
</dbReference>
<name>A0ACD3SPZ9_9BURK</name>
<comment type="caution">
    <text evidence="1">The sequence shown here is derived from an EMBL/GenBank/DDBJ whole genome shotgun (WGS) entry which is preliminary data.</text>
</comment>
<reference evidence="1" key="1">
    <citation type="submission" date="2019-05" db="EMBL/GenBank/DDBJ databases">
        <title>Revised genome assembly of Burkholderiaceae (previously Ralstonia) sp. PBA.</title>
        <authorList>
            <person name="Gan H.M."/>
        </authorList>
    </citation>
    <scope>NUCLEOTIDE SEQUENCE</scope>
    <source>
        <strain evidence="1">PBA</strain>
    </source>
</reference>
<evidence type="ECO:0000313" key="1">
    <source>
        <dbReference type="EMBL" id="TMS58234.1"/>
    </source>
</evidence>
<dbReference type="EMBL" id="AKCV02000015">
    <property type="protein sequence ID" value="TMS58234.1"/>
    <property type="molecule type" value="Genomic_DNA"/>
</dbReference>
<keyword evidence="2" id="KW-1185">Reference proteome</keyword>
<sequence length="98" mass="11643">MTEPALPGTPGFSHQSDPRRRARLRWRARRGLLENDLIIERFFNRYETELSDTDIEALDRILDLPDYELMDLLLERKQLEPPLDTPEIRKLLTQLRSV</sequence>
<accession>A0ACD3SPZ9</accession>
<proteinExistence type="predicted"/>
<protein>
    <submittedName>
        <fullName evidence="1">Succinate dehydrogenase assembly factor 2</fullName>
    </submittedName>
</protein>
<evidence type="ECO:0000313" key="2">
    <source>
        <dbReference type="Proteomes" id="UP000004277"/>
    </source>
</evidence>
<organism evidence="1 2">
    <name type="scientific">Imbroritus primus</name>
    <dbReference type="NCBI Taxonomy" id="3058603"/>
    <lineage>
        <taxon>Bacteria</taxon>
        <taxon>Pseudomonadati</taxon>
        <taxon>Pseudomonadota</taxon>
        <taxon>Betaproteobacteria</taxon>
        <taxon>Burkholderiales</taxon>
        <taxon>Burkholderiaceae</taxon>
        <taxon>Imbroritus</taxon>
    </lineage>
</organism>
<gene>
    <name evidence="1" type="ORF">MW7_005635</name>
</gene>